<dbReference type="PROSITE" id="PS00086">
    <property type="entry name" value="CYTOCHROME_P450"/>
    <property type="match status" value="1"/>
</dbReference>
<dbReference type="AlphaFoldDB" id="A0AA38WXQ2"/>
<dbReference type="CDD" id="cd11060">
    <property type="entry name" value="CYP57A1-like"/>
    <property type="match status" value="1"/>
</dbReference>
<dbReference type="GO" id="GO:0004497">
    <property type="term" value="F:monooxygenase activity"/>
    <property type="evidence" value="ECO:0007669"/>
    <property type="project" value="UniProtKB-KW"/>
</dbReference>
<evidence type="ECO:0000313" key="9">
    <source>
        <dbReference type="EMBL" id="KAJ9603054.1"/>
    </source>
</evidence>
<dbReference type="SUPFAM" id="SSF48264">
    <property type="entry name" value="Cytochrome P450"/>
    <property type="match status" value="1"/>
</dbReference>
<dbReference type="PRINTS" id="PR00463">
    <property type="entry name" value="EP450I"/>
</dbReference>
<name>A0AA38WXQ2_9EURO</name>
<keyword evidence="4 7" id="KW-0560">Oxidoreductase</keyword>
<evidence type="ECO:0000256" key="3">
    <source>
        <dbReference type="ARBA" id="ARBA00022723"/>
    </source>
</evidence>
<organism evidence="9 10">
    <name type="scientific">Cladophialophora chaetospira</name>
    <dbReference type="NCBI Taxonomy" id="386627"/>
    <lineage>
        <taxon>Eukaryota</taxon>
        <taxon>Fungi</taxon>
        <taxon>Dikarya</taxon>
        <taxon>Ascomycota</taxon>
        <taxon>Pezizomycotina</taxon>
        <taxon>Eurotiomycetes</taxon>
        <taxon>Chaetothyriomycetidae</taxon>
        <taxon>Chaetothyriales</taxon>
        <taxon>Herpotrichiellaceae</taxon>
        <taxon>Cladophialophora</taxon>
    </lineage>
</organism>
<keyword evidence="6 7" id="KW-0349">Heme</keyword>
<dbReference type="GO" id="GO:0020037">
    <property type="term" value="F:heme binding"/>
    <property type="evidence" value="ECO:0007669"/>
    <property type="project" value="InterPro"/>
</dbReference>
<keyword evidence="8" id="KW-0812">Transmembrane</keyword>
<evidence type="ECO:0008006" key="11">
    <source>
        <dbReference type="Google" id="ProtNLM"/>
    </source>
</evidence>
<dbReference type="InterPro" id="IPR002401">
    <property type="entry name" value="Cyt_P450_E_grp-I"/>
</dbReference>
<comment type="cofactor">
    <cofactor evidence="1 6">
        <name>heme</name>
        <dbReference type="ChEBI" id="CHEBI:30413"/>
    </cofactor>
</comment>
<protein>
    <recommendedName>
        <fullName evidence="11">Pisatin demethylase</fullName>
    </recommendedName>
</protein>
<evidence type="ECO:0000256" key="5">
    <source>
        <dbReference type="ARBA" id="ARBA00023004"/>
    </source>
</evidence>
<feature type="transmembrane region" description="Helical" evidence="8">
    <location>
        <begin position="12"/>
        <end position="31"/>
    </location>
</feature>
<dbReference type="GO" id="GO:0005506">
    <property type="term" value="F:iron ion binding"/>
    <property type="evidence" value="ECO:0007669"/>
    <property type="project" value="InterPro"/>
</dbReference>
<keyword evidence="7" id="KW-0503">Monooxygenase</keyword>
<dbReference type="InterPro" id="IPR017972">
    <property type="entry name" value="Cyt_P450_CS"/>
</dbReference>
<comment type="caution">
    <text evidence="9">The sequence shown here is derived from an EMBL/GenBank/DDBJ whole genome shotgun (WGS) entry which is preliminary data.</text>
</comment>
<dbReference type="InterPro" id="IPR001128">
    <property type="entry name" value="Cyt_P450"/>
</dbReference>
<reference evidence="9" key="1">
    <citation type="submission" date="2022-10" db="EMBL/GenBank/DDBJ databases">
        <title>Culturing micro-colonial fungi from biological soil crusts in the Mojave desert and describing Neophaeococcomyces mojavensis, and introducing the new genera and species Taxawa tesnikishii.</title>
        <authorList>
            <person name="Kurbessoian T."/>
            <person name="Stajich J.E."/>
        </authorList>
    </citation>
    <scope>NUCLEOTIDE SEQUENCE</scope>
    <source>
        <strain evidence="9">TK_41</strain>
    </source>
</reference>
<evidence type="ECO:0000256" key="4">
    <source>
        <dbReference type="ARBA" id="ARBA00023002"/>
    </source>
</evidence>
<dbReference type="GO" id="GO:0016705">
    <property type="term" value="F:oxidoreductase activity, acting on paired donors, with incorporation or reduction of molecular oxygen"/>
    <property type="evidence" value="ECO:0007669"/>
    <property type="project" value="InterPro"/>
</dbReference>
<gene>
    <name evidence="9" type="ORF">H2200_012349</name>
</gene>
<sequence>MGLSTPLIHQTVSPLYLLAAFLLSTVVYFLVKSKRAGLDHIRGPWLAKYSNIWRGYQAWRINHHTEGVNNYQIEMIGRWGDVVRIGPTHVLVYNPEAIDTIYGFRERLDKGPGYKVFLMTGTDQTALVSIKDEKTHGIFRRPLAHAYSLSSLKGYEPYIDEMIEKLILELDKHDAAQSPINMTRWLQFWAFDVMSKISFGEPIGFLDHGNDFNGMIQAQRENFRYISVANNFLFLDTLTKRNPLLKLFKKKPSMFFTFAKRVVNERLAKAAKDPEAQSQSGRHDDLLASFIAARKSYPLMTDIRITHVTATNVLAGANNSARAMDSAINWLTAHPEAQDRLYNEIKSVNMEAMKEAKTEGPAALELALKMPYLDAVIQESYRQFGAPANNLERLVGESGLTLPNGVHLPPGTVVCMNAASMSMLPDVFGKDVRVFNPDRWMQQSGESAEDFHERRWSMQRAMIVFGHGSRSCIGKNIVQLELYKLWATLLRIYKFEPAGVKVHQVMTIPKRREQKGGKAVEI</sequence>
<accession>A0AA38WXQ2</accession>
<proteinExistence type="inferred from homology"/>
<keyword evidence="8" id="KW-1133">Transmembrane helix</keyword>
<keyword evidence="10" id="KW-1185">Reference proteome</keyword>
<evidence type="ECO:0000256" key="6">
    <source>
        <dbReference type="PIRSR" id="PIRSR602401-1"/>
    </source>
</evidence>
<dbReference type="InterPro" id="IPR050121">
    <property type="entry name" value="Cytochrome_P450_monoxygenase"/>
</dbReference>
<dbReference type="Pfam" id="PF00067">
    <property type="entry name" value="p450"/>
    <property type="match status" value="1"/>
</dbReference>
<comment type="similarity">
    <text evidence="2 7">Belongs to the cytochrome P450 family.</text>
</comment>
<dbReference type="PANTHER" id="PTHR24305:SF232">
    <property type="entry name" value="P450, PUTATIVE (EUROFUNG)-RELATED"/>
    <property type="match status" value="1"/>
</dbReference>
<dbReference type="Proteomes" id="UP001172673">
    <property type="component" value="Unassembled WGS sequence"/>
</dbReference>
<keyword evidence="5 6" id="KW-0408">Iron</keyword>
<keyword evidence="3 6" id="KW-0479">Metal-binding</keyword>
<feature type="binding site" description="axial binding residue" evidence="6">
    <location>
        <position position="472"/>
    </location>
    <ligand>
        <name>heme</name>
        <dbReference type="ChEBI" id="CHEBI:30413"/>
    </ligand>
    <ligandPart>
        <name>Fe</name>
        <dbReference type="ChEBI" id="CHEBI:18248"/>
    </ligandPart>
</feature>
<evidence type="ECO:0000256" key="2">
    <source>
        <dbReference type="ARBA" id="ARBA00010617"/>
    </source>
</evidence>
<evidence type="ECO:0000313" key="10">
    <source>
        <dbReference type="Proteomes" id="UP001172673"/>
    </source>
</evidence>
<dbReference type="InterPro" id="IPR036396">
    <property type="entry name" value="Cyt_P450_sf"/>
</dbReference>
<dbReference type="EMBL" id="JAPDRK010000023">
    <property type="protein sequence ID" value="KAJ9603054.1"/>
    <property type="molecule type" value="Genomic_DNA"/>
</dbReference>
<dbReference type="Gene3D" id="1.10.630.10">
    <property type="entry name" value="Cytochrome P450"/>
    <property type="match status" value="1"/>
</dbReference>
<evidence type="ECO:0000256" key="8">
    <source>
        <dbReference type="SAM" id="Phobius"/>
    </source>
</evidence>
<keyword evidence="8" id="KW-0472">Membrane</keyword>
<dbReference type="PANTHER" id="PTHR24305">
    <property type="entry name" value="CYTOCHROME P450"/>
    <property type="match status" value="1"/>
</dbReference>
<dbReference type="PRINTS" id="PR00385">
    <property type="entry name" value="P450"/>
</dbReference>
<evidence type="ECO:0000256" key="1">
    <source>
        <dbReference type="ARBA" id="ARBA00001971"/>
    </source>
</evidence>
<evidence type="ECO:0000256" key="7">
    <source>
        <dbReference type="RuleBase" id="RU000461"/>
    </source>
</evidence>